<evidence type="ECO:0000313" key="2">
    <source>
        <dbReference type="EMBL" id="KAF4150047.1"/>
    </source>
</evidence>
<evidence type="ECO:0000313" key="3">
    <source>
        <dbReference type="Proteomes" id="UP000602510"/>
    </source>
</evidence>
<dbReference type="EMBL" id="WSZM01000494">
    <property type="protein sequence ID" value="KAF4032351.1"/>
    <property type="molecule type" value="Genomic_DNA"/>
</dbReference>
<comment type="caution">
    <text evidence="1">The sequence shown here is derived from an EMBL/GenBank/DDBJ whole genome shotgun (WGS) entry which is preliminary data.</text>
</comment>
<reference evidence="1" key="1">
    <citation type="submission" date="2020-04" db="EMBL/GenBank/DDBJ databases">
        <title>Hybrid Assembly of Korean Phytophthora infestans isolates.</title>
        <authorList>
            <person name="Prokchorchik M."/>
            <person name="Lee Y."/>
            <person name="Seo J."/>
            <person name="Cho J.-H."/>
            <person name="Park Y.-E."/>
            <person name="Jang D.-C."/>
            <person name="Im J.-S."/>
            <person name="Choi J.-G."/>
            <person name="Park H.-J."/>
            <person name="Lee G.-B."/>
            <person name="Lee Y.-G."/>
            <person name="Hong S.-Y."/>
            <person name="Cho K."/>
            <person name="Sohn K.H."/>
        </authorList>
    </citation>
    <scope>NUCLEOTIDE SEQUENCE</scope>
    <source>
        <strain evidence="1">KR_1_A1</strain>
        <strain evidence="2">KR_2_A2</strain>
    </source>
</reference>
<dbReference type="AlphaFoldDB" id="A0A833T214"/>
<name>A0A833T214_PHYIN</name>
<proteinExistence type="predicted"/>
<dbReference type="EMBL" id="JAACNO010000100">
    <property type="protein sequence ID" value="KAF4150047.1"/>
    <property type="molecule type" value="Genomic_DNA"/>
</dbReference>
<evidence type="ECO:0000313" key="1">
    <source>
        <dbReference type="EMBL" id="KAF4032351.1"/>
    </source>
</evidence>
<sequence>MSTKVRYDAGDGNVAFGLPVATWKNFLKLVLSVVKWAMPSYIGHGIRKKRVSSTLLLSASERQMLLDALAVPHGYRSVSGQ</sequence>
<dbReference type="Proteomes" id="UP000704712">
    <property type="component" value="Unassembled WGS sequence"/>
</dbReference>
<keyword evidence="3" id="KW-1185">Reference proteome</keyword>
<dbReference type="Proteomes" id="UP000602510">
    <property type="component" value="Unassembled WGS sequence"/>
</dbReference>
<accession>A0A833T214</accession>
<gene>
    <name evidence="1" type="ORF">GN244_ATG15755</name>
    <name evidence="2" type="ORF">GN958_ATG00673</name>
</gene>
<organism evidence="1 3">
    <name type="scientific">Phytophthora infestans</name>
    <name type="common">Potato late blight agent</name>
    <name type="synonym">Botrytis infestans</name>
    <dbReference type="NCBI Taxonomy" id="4787"/>
    <lineage>
        <taxon>Eukaryota</taxon>
        <taxon>Sar</taxon>
        <taxon>Stramenopiles</taxon>
        <taxon>Oomycota</taxon>
        <taxon>Peronosporomycetes</taxon>
        <taxon>Peronosporales</taxon>
        <taxon>Peronosporaceae</taxon>
        <taxon>Phytophthora</taxon>
    </lineage>
</organism>
<protein>
    <submittedName>
        <fullName evidence="1">Uncharacterized protein</fullName>
    </submittedName>
</protein>